<evidence type="ECO:0000256" key="3">
    <source>
        <dbReference type="ARBA" id="ARBA00008621"/>
    </source>
</evidence>
<dbReference type="Pfam" id="PF03737">
    <property type="entry name" value="RraA-like"/>
    <property type="match status" value="1"/>
</dbReference>
<comment type="subunit">
    <text evidence="4">Homotrimer.</text>
</comment>
<reference evidence="13 14" key="1">
    <citation type="submission" date="2022-10" db="EMBL/GenBank/DDBJ databases">
        <title>The complete genomes of actinobacterial strains from the NBC collection.</title>
        <authorList>
            <person name="Joergensen T.S."/>
            <person name="Alvarez Arevalo M."/>
            <person name="Sterndorff E.B."/>
            <person name="Faurdal D."/>
            <person name="Vuksanovic O."/>
            <person name="Mourched A.-S."/>
            <person name="Charusanti P."/>
            <person name="Shaw S."/>
            <person name="Blin K."/>
            <person name="Weber T."/>
        </authorList>
    </citation>
    <scope>NUCLEOTIDE SEQUENCE [LARGE SCALE GENOMIC DNA]</scope>
    <source>
        <strain evidence="13 14">NBC_00206</strain>
    </source>
</reference>
<proteinExistence type="inferred from homology"/>
<dbReference type="InterPro" id="IPR005493">
    <property type="entry name" value="RraA/RraA-like"/>
</dbReference>
<protein>
    <recommendedName>
        <fullName evidence="7">Putative 4-hydroxy-4-methyl-2-oxoglutarate aldolase</fullName>
        <ecNumber evidence="6">4.1.1.112</ecNumber>
        <ecNumber evidence="5">4.1.3.17</ecNumber>
    </recommendedName>
    <alternativeName>
        <fullName evidence="11">Oxaloacetate decarboxylase</fullName>
    </alternativeName>
    <alternativeName>
        <fullName evidence="9">Regulator of ribonuclease activity homolog</fullName>
    </alternativeName>
    <alternativeName>
        <fullName evidence="10">RraA-like protein</fullName>
    </alternativeName>
</protein>
<dbReference type="Proteomes" id="UP001622690">
    <property type="component" value="Chromosome"/>
</dbReference>
<comment type="catalytic activity">
    <reaction evidence="1">
        <text>4-hydroxy-4-methyl-2-oxoglutarate = 2 pyruvate</text>
        <dbReference type="Rhea" id="RHEA:22748"/>
        <dbReference type="ChEBI" id="CHEBI:15361"/>
        <dbReference type="ChEBI" id="CHEBI:58276"/>
        <dbReference type="EC" id="4.1.3.17"/>
    </reaction>
</comment>
<dbReference type="PANTHER" id="PTHR33254:SF4">
    <property type="entry name" value="4-HYDROXY-4-METHYL-2-OXOGLUTARATE ALDOLASE 3-RELATED"/>
    <property type="match status" value="1"/>
</dbReference>
<sequence length="216" mass="22782">MSDVPPLGDELSALGCATLVDAMARMHGHRAHILPLTSPDPGRPLFGPVATIAFMPWRDDLEESSRTFADFFYPALGDSPRGKVLVLSSGGHPEASHGGGTKLLRAVRHGLAGVMADGRLRDFGQLRGYPFSTWCRGEATRWGGDTVMPYAEDAAVEFAGVCVTPGDYAFADPSGAVIIPAGSLTGVLDAARQIEAEEARAGERISAEDLPPLGRP</sequence>
<dbReference type="EC" id="4.1.3.17" evidence="5"/>
<name>A0ABZ1J9Q1_9ACTN</name>
<evidence type="ECO:0000256" key="5">
    <source>
        <dbReference type="ARBA" id="ARBA00012213"/>
    </source>
</evidence>
<evidence type="ECO:0000256" key="1">
    <source>
        <dbReference type="ARBA" id="ARBA00001342"/>
    </source>
</evidence>
<evidence type="ECO:0000313" key="14">
    <source>
        <dbReference type="Proteomes" id="UP001622690"/>
    </source>
</evidence>
<gene>
    <name evidence="13" type="ORF">OHU27_34955</name>
</gene>
<comment type="similarity">
    <text evidence="3">Belongs to the class II aldolase/RraA-like family.</text>
</comment>
<comment type="cofactor">
    <cofactor evidence="2">
        <name>a divalent metal cation</name>
        <dbReference type="ChEBI" id="CHEBI:60240"/>
    </cofactor>
</comment>
<dbReference type="RefSeq" id="WP_406261741.1">
    <property type="nucleotide sequence ID" value="NZ_CP108125.1"/>
</dbReference>
<evidence type="ECO:0000256" key="9">
    <source>
        <dbReference type="ARBA" id="ARBA00029596"/>
    </source>
</evidence>
<dbReference type="CDD" id="cd16841">
    <property type="entry name" value="RraA_family"/>
    <property type="match status" value="1"/>
</dbReference>
<evidence type="ECO:0000313" key="13">
    <source>
        <dbReference type="EMBL" id="WTO87364.1"/>
    </source>
</evidence>
<evidence type="ECO:0000256" key="8">
    <source>
        <dbReference type="ARBA" id="ARBA00025046"/>
    </source>
</evidence>
<organism evidence="13 14">
    <name type="scientific">Streptomyces nigra</name>
    <dbReference type="NCBI Taxonomy" id="1827580"/>
    <lineage>
        <taxon>Bacteria</taxon>
        <taxon>Bacillati</taxon>
        <taxon>Actinomycetota</taxon>
        <taxon>Actinomycetes</taxon>
        <taxon>Kitasatosporales</taxon>
        <taxon>Streptomycetaceae</taxon>
        <taxon>Streptomyces</taxon>
    </lineage>
</organism>
<comment type="catalytic activity">
    <reaction evidence="12">
        <text>oxaloacetate + H(+) = pyruvate + CO2</text>
        <dbReference type="Rhea" id="RHEA:15641"/>
        <dbReference type="ChEBI" id="CHEBI:15361"/>
        <dbReference type="ChEBI" id="CHEBI:15378"/>
        <dbReference type="ChEBI" id="CHEBI:16452"/>
        <dbReference type="ChEBI" id="CHEBI:16526"/>
        <dbReference type="EC" id="4.1.1.112"/>
    </reaction>
</comment>
<dbReference type="PANTHER" id="PTHR33254">
    <property type="entry name" value="4-HYDROXY-4-METHYL-2-OXOGLUTARATE ALDOLASE 3-RELATED"/>
    <property type="match status" value="1"/>
</dbReference>
<dbReference type="SUPFAM" id="SSF89562">
    <property type="entry name" value="RraA-like"/>
    <property type="match status" value="1"/>
</dbReference>
<evidence type="ECO:0000256" key="12">
    <source>
        <dbReference type="ARBA" id="ARBA00047973"/>
    </source>
</evidence>
<evidence type="ECO:0000256" key="2">
    <source>
        <dbReference type="ARBA" id="ARBA00001968"/>
    </source>
</evidence>
<dbReference type="EMBL" id="CP108125">
    <property type="protein sequence ID" value="WTO87364.1"/>
    <property type="molecule type" value="Genomic_DNA"/>
</dbReference>
<comment type="function">
    <text evidence="8">Catalyzes the aldol cleavage of 4-hydroxy-4-methyl-2-oxoglutarate (HMG) into 2 molecules of pyruvate. Also contains a secondary oxaloacetate (OAA) decarboxylase activity due to the common pyruvate enolate transition state formed following C-C bond cleavage in the retro-aldol and decarboxylation reactions.</text>
</comment>
<accession>A0ABZ1J9Q1</accession>
<dbReference type="EC" id="4.1.1.112" evidence="6"/>
<evidence type="ECO:0000256" key="4">
    <source>
        <dbReference type="ARBA" id="ARBA00011233"/>
    </source>
</evidence>
<evidence type="ECO:0000256" key="6">
    <source>
        <dbReference type="ARBA" id="ARBA00012947"/>
    </source>
</evidence>
<keyword evidence="14" id="KW-1185">Reference proteome</keyword>
<evidence type="ECO:0000256" key="7">
    <source>
        <dbReference type="ARBA" id="ARBA00016549"/>
    </source>
</evidence>
<evidence type="ECO:0000256" key="10">
    <source>
        <dbReference type="ARBA" id="ARBA00030169"/>
    </source>
</evidence>
<dbReference type="Gene3D" id="3.50.30.40">
    <property type="entry name" value="Ribonuclease E inhibitor RraA/RraA-like"/>
    <property type="match status" value="1"/>
</dbReference>
<dbReference type="InterPro" id="IPR036704">
    <property type="entry name" value="RraA/RraA-like_sf"/>
</dbReference>
<evidence type="ECO:0000256" key="11">
    <source>
        <dbReference type="ARBA" id="ARBA00032305"/>
    </source>
</evidence>